<evidence type="ECO:0000256" key="16">
    <source>
        <dbReference type="PIRSR" id="PIRSR000808-3"/>
    </source>
</evidence>
<feature type="binding site" evidence="17">
    <location>
        <position position="337"/>
    </location>
    <ligand>
        <name>Fe cation</name>
        <dbReference type="ChEBI" id="CHEBI:24875"/>
    </ligand>
</feature>
<keyword evidence="8 18" id="KW-0548">Nucleotidyltransferase</keyword>
<evidence type="ECO:0000256" key="4">
    <source>
        <dbReference type="ARBA" id="ARBA00011738"/>
    </source>
</evidence>
<feature type="binding site" description="in other chain" evidence="15">
    <location>
        <begin position="196"/>
        <end position="198"/>
    </location>
    <ligand>
        <name>UDP-alpha-D-glucose</name>
        <dbReference type="ChEBI" id="CHEBI:58885"/>
        <note>ligand shared between dimeric partners</note>
    </ligand>
</feature>
<gene>
    <name evidence="22" type="primary">GAL7</name>
    <name evidence="22" type="ORF">LTR05_004351</name>
</gene>
<comment type="cofactor">
    <cofactor evidence="17">
        <name>Fe cation</name>
        <dbReference type="ChEBI" id="CHEBI:24875"/>
    </cofactor>
    <text evidence="17">Binds 1 Fe cation per subunit.</text>
</comment>
<evidence type="ECO:0000259" key="20">
    <source>
        <dbReference type="Pfam" id="PF01087"/>
    </source>
</evidence>
<dbReference type="FunFam" id="3.30.428.10:FF:000009">
    <property type="entry name" value="Galactose-1-phosphate uridylyltransferase"/>
    <property type="match status" value="1"/>
</dbReference>
<comment type="subunit">
    <text evidence="4">Homodimer.</text>
</comment>
<feature type="binding site" evidence="15">
    <location>
        <begin position="28"/>
        <end position="31"/>
    </location>
    <ligand>
        <name>UDP-alpha-D-glucose</name>
        <dbReference type="ChEBI" id="CHEBI:58885"/>
        <note>ligand shared between dimeric partners</note>
    </ligand>
</feature>
<dbReference type="AlphaFoldDB" id="A0AAN7YBR4"/>
<comment type="similarity">
    <text evidence="3 18">Belongs to the galactose-1-phosphate uridylyltransferase type 1 family.</text>
</comment>
<evidence type="ECO:0000313" key="22">
    <source>
        <dbReference type="EMBL" id="KAK5087180.1"/>
    </source>
</evidence>
<evidence type="ECO:0000256" key="7">
    <source>
        <dbReference type="ARBA" id="ARBA00022679"/>
    </source>
</evidence>
<keyword evidence="23" id="KW-1185">Reference proteome</keyword>
<feature type="binding site" evidence="17">
    <location>
        <position position="219"/>
    </location>
    <ligand>
        <name>Fe cation</name>
        <dbReference type="ChEBI" id="CHEBI:24875"/>
    </ligand>
</feature>
<keyword evidence="7 18" id="KW-0808">Transferase</keyword>
<comment type="pathway">
    <text evidence="2 18">Carbohydrate metabolism; galactose metabolism.</text>
</comment>
<dbReference type="GO" id="GO:0005737">
    <property type="term" value="C:cytoplasm"/>
    <property type="evidence" value="ECO:0007669"/>
    <property type="project" value="TreeGrafter"/>
</dbReference>
<dbReference type="NCBIfam" id="TIGR00209">
    <property type="entry name" value="galT_1"/>
    <property type="match status" value="1"/>
</dbReference>
<feature type="binding site" description="in other chain" evidence="15">
    <location>
        <position position="61"/>
    </location>
    <ligand>
        <name>UDP-alpha-D-glucose</name>
        <dbReference type="ChEBI" id="CHEBI:58885"/>
        <note>ligand shared between dimeric partners</note>
    </ligand>
</feature>
<evidence type="ECO:0000256" key="12">
    <source>
        <dbReference type="ARBA" id="ARBA00023144"/>
    </source>
</evidence>
<feature type="binding site" description="in other chain" evidence="15">
    <location>
        <position position="205"/>
    </location>
    <ligand>
        <name>UDP-alpha-D-glucose</name>
        <dbReference type="ChEBI" id="CHEBI:58885"/>
        <note>ligand shared between dimeric partners</note>
    </ligand>
</feature>
<dbReference type="CDD" id="cd00608">
    <property type="entry name" value="GalT"/>
    <property type="match status" value="1"/>
</dbReference>
<keyword evidence="12 18" id="KW-0299">Galactose metabolism</keyword>
<dbReference type="Proteomes" id="UP001309876">
    <property type="component" value="Unassembled WGS sequence"/>
</dbReference>
<feature type="binding site" evidence="15">
    <location>
        <begin position="355"/>
        <end position="356"/>
    </location>
    <ligand>
        <name>UDP-alpha-D-glucose</name>
        <dbReference type="ChEBI" id="CHEBI:58885"/>
        <note>ligand shared between dimeric partners</note>
    </ligand>
</feature>
<evidence type="ECO:0000256" key="6">
    <source>
        <dbReference type="ARBA" id="ARBA00016340"/>
    </source>
</evidence>
<sequence>MPNEILNEISHRRYNPLRDTWVLVSPHRTKRPWQGQQESPGVIDLPQYDEKCYLCPKNKRASGDSNPDYTDCYAFVNDFSAVKEVQDDQDYKPDGAGPAGIEAELLQAKPERGKCYVLTFSRRHDLTLADMSAEEIRKVVKMWTDIYISHLSPKSPLAGLRRTIFTPPQSPSNGGKAQPEQYRHMQIFENKGAAMGCSNPHPHGQIWTQTNVPEEPGSELLNLMKYKKEKGRHMLVDYAALEIMKEERVVYQNNSFLVLCPWWATWPFEVMLLPKRHIRALVDLDDTEQAELASCIAEITRRYDNLFETSFPYSMGIHQAPLEGPEDEIESSSLHVHFYPPLLRSATVRKFLVGYEMLAEPQRDITPEQAASRLRDCGGELYRKKLKSTEAEQVEVPPSGFKATSQPAS</sequence>
<dbReference type="SUPFAM" id="SSF54197">
    <property type="entry name" value="HIT-like"/>
    <property type="match status" value="2"/>
</dbReference>
<evidence type="ECO:0000256" key="5">
    <source>
        <dbReference type="ARBA" id="ARBA00012384"/>
    </source>
</evidence>
<feature type="binding site" description="in other chain" evidence="15">
    <location>
        <begin position="77"/>
        <end position="78"/>
    </location>
    <ligand>
        <name>UDP-alpha-D-glucose</name>
        <dbReference type="ChEBI" id="CHEBI:58885"/>
        <note>ligand shared between dimeric partners</note>
    </ligand>
</feature>
<keyword evidence="13 18" id="KW-0119">Carbohydrate metabolism</keyword>
<feature type="active site" description="Tele-UMP-histidine intermediate" evidence="14">
    <location>
        <position position="203"/>
    </location>
</feature>
<dbReference type="EMBL" id="JAVRRJ010000003">
    <property type="protein sequence ID" value="KAK5087180.1"/>
    <property type="molecule type" value="Genomic_DNA"/>
</dbReference>
<evidence type="ECO:0000256" key="11">
    <source>
        <dbReference type="ARBA" id="ARBA00023004"/>
    </source>
</evidence>
<comment type="caution">
    <text evidence="22">The sequence shown here is derived from an EMBL/GenBank/DDBJ whole genome shotgun (WGS) entry which is preliminary data.</text>
</comment>
<evidence type="ECO:0000256" key="19">
    <source>
        <dbReference type="SAM" id="MobiDB-lite"/>
    </source>
</evidence>
<evidence type="ECO:0000256" key="15">
    <source>
        <dbReference type="PIRSR" id="PIRSR000808-2"/>
    </source>
</evidence>
<feature type="binding site" evidence="16">
    <location>
        <position position="201"/>
    </location>
    <ligand>
        <name>Zn(2+)</name>
        <dbReference type="ChEBI" id="CHEBI:29105"/>
    </ligand>
</feature>
<keyword evidence="10 16" id="KW-0862">Zinc</keyword>
<feature type="binding site" evidence="17">
    <location>
        <position position="318"/>
    </location>
    <ligand>
        <name>Fe cation</name>
        <dbReference type="ChEBI" id="CHEBI:24875"/>
    </ligand>
</feature>
<reference evidence="22 23" key="1">
    <citation type="submission" date="2023-08" db="EMBL/GenBank/DDBJ databases">
        <title>Black Yeasts Isolated from many extreme environments.</title>
        <authorList>
            <person name="Coleine C."/>
            <person name="Stajich J.E."/>
            <person name="Selbmann L."/>
        </authorList>
    </citation>
    <scope>NUCLEOTIDE SEQUENCE [LARGE SCALE GENOMIC DNA]</scope>
    <source>
        <strain evidence="22 23">CCFEE 5910</strain>
    </source>
</reference>
<feature type="binding site" evidence="15">
    <location>
        <begin position="350"/>
        <end position="351"/>
    </location>
    <ligand>
        <name>UDP-alpha-D-glucose</name>
        <dbReference type="ChEBI" id="CHEBI:58885"/>
        <note>ligand shared between dimeric partners</note>
    </ligand>
</feature>
<dbReference type="InterPro" id="IPR036265">
    <property type="entry name" value="HIT-like_sf"/>
</dbReference>
<organism evidence="22 23">
    <name type="scientific">Lithohypha guttulata</name>
    <dbReference type="NCBI Taxonomy" id="1690604"/>
    <lineage>
        <taxon>Eukaryota</taxon>
        <taxon>Fungi</taxon>
        <taxon>Dikarya</taxon>
        <taxon>Ascomycota</taxon>
        <taxon>Pezizomycotina</taxon>
        <taxon>Eurotiomycetes</taxon>
        <taxon>Chaetothyriomycetidae</taxon>
        <taxon>Chaetothyriales</taxon>
        <taxon>Trichomeriaceae</taxon>
        <taxon>Lithohypha</taxon>
    </lineage>
</organism>
<feature type="region of interest" description="Disordered" evidence="19">
    <location>
        <begin position="388"/>
        <end position="409"/>
    </location>
</feature>
<evidence type="ECO:0000256" key="8">
    <source>
        <dbReference type="ARBA" id="ARBA00022695"/>
    </source>
</evidence>
<evidence type="ECO:0000256" key="17">
    <source>
        <dbReference type="PIRSR" id="PIRSR000808-4"/>
    </source>
</evidence>
<dbReference type="GO" id="GO:0008270">
    <property type="term" value="F:zinc ion binding"/>
    <property type="evidence" value="ECO:0007669"/>
    <property type="project" value="InterPro"/>
</dbReference>
<dbReference type="PROSITE" id="PS00117">
    <property type="entry name" value="GAL_P_UDP_TRANSF_I"/>
    <property type="match status" value="1"/>
</dbReference>
<dbReference type="Pfam" id="PF02744">
    <property type="entry name" value="GalP_UDP_tr_C"/>
    <property type="match status" value="1"/>
</dbReference>
<evidence type="ECO:0000256" key="10">
    <source>
        <dbReference type="ARBA" id="ARBA00022833"/>
    </source>
</evidence>
<dbReference type="InterPro" id="IPR005850">
    <property type="entry name" value="GalP_Utransf_C"/>
</dbReference>
<evidence type="ECO:0000256" key="9">
    <source>
        <dbReference type="ARBA" id="ARBA00022723"/>
    </source>
</evidence>
<accession>A0AAN7YBR4</accession>
<name>A0AAN7YBR4_9EURO</name>
<feature type="binding site" evidence="16">
    <location>
        <position position="52"/>
    </location>
    <ligand>
        <name>Zn(2+)</name>
        <dbReference type="ChEBI" id="CHEBI:29105"/>
    </ligand>
</feature>
<feature type="binding site" evidence="16">
    <location>
        <position position="124"/>
    </location>
    <ligand>
        <name>Zn(2+)</name>
        <dbReference type="ChEBI" id="CHEBI:29105"/>
    </ligand>
</feature>
<keyword evidence="11 17" id="KW-0408">Iron</keyword>
<dbReference type="InterPro" id="IPR001937">
    <property type="entry name" value="GalP_UDPtransf1"/>
</dbReference>
<comment type="cofactor">
    <cofactor evidence="16">
        <name>Zn(2+)</name>
        <dbReference type="ChEBI" id="CHEBI:29105"/>
    </cofactor>
    <text evidence="16">Binds 1 zinc ion per subunit.</text>
</comment>
<dbReference type="GO" id="GO:0033499">
    <property type="term" value="P:galactose catabolic process via UDP-galactose, Leloir pathway"/>
    <property type="evidence" value="ECO:0007669"/>
    <property type="project" value="TreeGrafter"/>
</dbReference>
<evidence type="ECO:0000256" key="14">
    <source>
        <dbReference type="PIRSR" id="PIRSR000808-1"/>
    </source>
</evidence>
<evidence type="ECO:0000256" key="13">
    <source>
        <dbReference type="ARBA" id="ARBA00023277"/>
    </source>
</evidence>
<dbReference type="PIRSF" id="PIRSF000808">
    <property type="entry name" value="GalT"/>
    <property type="match status" value="1"/>
</dbReference>
<feature type="binding site" evidence="17">
    <location>
        <position position="335"/>
    </location>
    <ligand>
        <name>Fe cation</name>
        <dbReference type="ChEBI" id="CHEBI:24875"/>
    </ligand>
</feature>
<dbReference type="InterPro" id="IPR019779">
    <property type="entry name" value="GalP_UDPtransf1_His-AS"/>
</dbReference>
<feature type="domain" description="Galactose-1-phosphate uridyl transferase N-terminal" evidence="20">
    <location>
        <begin position="9"/>
        <end position="213"/>
    </location>
</feature>
<keyword evidence="9 16" id="KW-0479">Metal-binding</keyword>
<evidence type="ECO:0000256" key="2">
    <source>
        <dbReference type="ARBA" id="ARBA00004947"/>
    </source>
</evidence>
<feature type="binding site" description="in other chain" evidence="15">
    <location>
        <position position="190"/>
    </location>
    <ligand>
        <name>UDP-alpha-D-glucose</name>
        <dbReference type="ChEBI" id="CHEBI:58885"/>
        <note>ligand shared between dimeric partners</note>
    </ligand>
</feature>
<dbReference type="PANTHER" id="PTHR11943">
    <property type="entry name" value="GALACTOSE-1-PHOSPHATE URIDYLYLTRANSFERASE"/>
    <property type="match status" value="1"/>
</dbReference>
<evidence type="ECO:0000256" key="3">
    <source>
        <dbReference type="ARBA" id="ARBA00010951"/>
    </source>
</evidence>
<dbReference type="Gene3D" id="3.30.428.10">
    <property type="entry name" value="HIT-like"/>
    <property type="match status" value="2"/>
</dbReference>
<dbReference type="PANTHER" id="PTHR11943:SF1">
    <property type="entry name" value="GALACTOSE-1-PHOSPHATE URIDYLYLTRANSFERASE"/>
    <property type="match status" value="1"/>
</dbReference>
<protein>
    <recommendedName>
        <fullName evidence="6 18">Galactose-1-phosphate uridylyltransferase</fullName>
        <ecNumber evidence="5 18">2.7.7.12</ecNumber>
    </recommendedName>
</protein>
<feature type="domain" description="Galactose-1-phosphate uridyl transferase C-terminal" evidence="21">
    <location>
        <begin position="223"/>
        <end position="376"/>
    </location>
</feature>
<dbReference type="GO" id="GO:0008108">
    <property type="term" value="F:UDP-glucose:hexose-1-phosphate uridylyltransferase activity"/>
    <property type="evidence" value="ECO:0007669"/>
    <property type="project" value="UniProtKB-EC"/>
</dbReference>
<feature type="binding site" description="in other chain" evidence="15">
    <location>
        <position position="362"/>
    </location>
    <ligand>
        <name>UDP-alpha-D-glucose</name>
        <dbReference type="ChEBI" id="CHEBI:58885"/>
        <note>ligand shared between dimeric partners</note>
    </ligand>
</feature>
<evidence type="ECO:0000256" key="18">
    <source>
        <dbReference type="RuleBase" id="RU000506"/>
    </source>
</evidence>
<evidence type="ECO:0000313" key="23">
    <source>
        <dbReference type="Proteomes" id="UP001309876"/>
    </source>
</evidence>
<dbReference type="Pfam" id="PF01087">
    <property type="entry name" value="GalP_UDP_transf"/>
    <property type="match status" value="1"/>
</dbReference>
<dbReference type="InterPro" id="IPR005849">
    <property type="entry name" value="GalP_Utransf_N"/>
</dbReference>
<proteinExistence type="inferred from homology"/>
<feature type="binding site" evidence="16">
    <location>
        <position position="55"/>
    </location>
    <ligand>
        <name>Zn(2+)</name>
        <dbReference type="ChEBI" id="CHEBI:29105"/>
    </ligand>
</feature>
<evidence type="ECO:0000259" key="21">
    <source>
        <dbReference type="Pfam" id="PF02744"/>
    </source>
</evidence>
<dbReference type="EC" id="2.7.7.12" evidence="5 18"/>
<comment type="catalytic activity">
    <reaction evidence="1 18">
        <text>alpha-D-galactose 1-phosphate + UDP-alpha-D-glucose = alpha-D-glucose 1-phosphate + UDP-alpha-D-galactose</text>
        <dbReference type="Rhea" id="RHEA:13989"/>
        <dbReference type="ChEBI" id="CHEBI:58336"/>
        <dbReference type="ChEBI" id="CHEBI:58601"/>
        <dbReference type="ChEBI" id="CHEBI:58885"/>
        <dbReference type="ChEBI" id="CHEBI:66914"/>
        <dbReference type="EC" id="2.7.7.12"/>
    </reaction>
</comment>
<evidence type="ECO:0000256" key="1">
    <source>
        <dbReference type="ARBA" id="ARBA00001107"/>
    </source>
</evidence>
<dbReference type="FunFam" id="3.30.428.10:FF:000001">
    <property type="entry name" value="Galactose-1-phosphate uridylyltransferase"/>
    <property type="match status" value="1"/>
</dbReference>